<gene>
    <name evidence="11" type="primary">NOP9</name>
    <name evidence="11" type="ORF">PRK78_000617</name>
</gene>
<proteinExistence type="predicted"/>
<keyword evidence="3" id="KW-0690">Ribosome biogenesis</keyword>
<dbReference type="Proteomes" id="UP001219355">
    <property type="component" value="Chromosome 1"/>
</dbReference>
<dbReference type="GO" id="GO:0030686">
    <property type="term" value="C:90S preribosome"/>
    <property type="evidence" value="ECO:0007669"/>
    <property type="project" value="TreeGrafter"/>
</dbReference>
<keyword evidence="4" id="KW-0698">rRNA processing</keyword>
<evidence type="ECO:0000256" key="6">
    <source>
        <dbReference type="ARBA" id="ARBA00023242"/>
    </source>
</evidence>
<dbReference type="GO" id="GO:0000480">
    <property type="term" value="P:endonucleolytic cleavage in 5'-ETS of tricistronic rRNA transcript (SSU-rRNA, 5.8S rRNA, LSU-rRNA)"/>
    <property type="evidence" value="ECO:0007669"/>
    <property type="project" value="TreeGrafter"/>
</dbReference>
<evidence type="ECO:0000256" key="8">
    <source>
        <dbReference type="ARBA" id="ARBA00030932"/>
    </source>
</evidence>
<name>A0AAF0DBJ2_9EURO</name>
<dbReference type="AlphaFoldDB" id="A0AAF0DBJ2"/>
<feature type="region of interest" description="Disordered" evidence="10">
    <location>
        <begin position="684"/>
        <end position="735"/>
    </location>
</feature>
<dbReference type="SMART" id="SM00025">
    <property type="entry name" value="Pumilio"/>
    <property type="match status" value="7"/>
</dbReference>
<reference evidence="11" key="1">
    <citation type="submission" date="2023-03" db="EMBL/GenBank/DDBJ databases">
        <title>Emydomyces testavorans Genome Sequence.</title>
        <authorList>
            <person name="Hoyer L."/>
        </authorList>
    </citation>
    <scope>NUCLEOTIDE SEQUENCE</scope>
    <source>
        <strain evidence="11">16-2883</strain>
    </source>
</reference>
<dbReference type="InterPro" id="IPR011989">
    <property type="entry name" value="ARM-like"/>
</dbReference>
<dbReference type="Pfam" id="PF22493">
    <property type="entry name" value="PUF_NOP9"/>
    <property type="match status" value="1"/>
</dbReference>
<evidence type="ECO:0000256" key="3">
    <source>
        <dbReference type="ARBA" id="ARBA00022517"/>
    </source>
</evidence>
<dbReference type="InterPro" id="IPR040000">
    <property type="entry name" value="NOP9"/>
</dbReference>
<accession>A0AAF0DBJ2</accession>
<evidence type="ECO:0000256" key="5">
    <source>
        <dbReference type="ARBA" id="ARBA00022737"/>
    </source>
</evidence>
<dbReference type="SUPFAM" id="SSF48371">
    <property type="entry name" value="ARM repeat"/>
    <property type="match status" value="2"/>
</dbReference>
<evidence type="ECO:0000313" key="11">
    <source>
        <dbReference type="EMBL" id="WEW55188.1"/>
    </source>
</evidence>
<sequence>MLYRFEQNARRAALIAAEDRHRIFIMPREKQKRGRRAETKKGREGHKRKREYEGAETELTKRQKVQGNESYRTLAQQEVAFENGDDYIPLEEESVPVDDTPFYGLLDSDEQEYFSRASQTLELNQFENDEDKTLFIDRVLEEANGKELKIACSQSCSRLMEKLISLSNASQLKHLFGKFKGHFLHLVQHRFASHCCERLFLRAAPIVTYEMKPRTEKAAGDKGNKDDEASASSSTMADLVLNAISELESNWGYLLTESFASHTIRVLLLILAGESVDTSSKVAVIASRKKENLDSLKTNSQSEQYSTEKRSVPQVFSEALEKMINDLVTGLDTTYLRALATHPVGSPVLQVLLMVELTRLGKERAKNSNSVIRRLIPDESLENTESATFINGLFYDPVGSRLLETLLRYVPGKFFKIIYKSLIRERIGSLSRNEIASYVVVRVLERLSKEDLQAAMDTILREVPSMVERSRLNVIKALIERGTVRGTDLTPLAEALKSAYGEEPILRLQKILGLDDNASTEIEAPTMTAGNLSSQQLHGSLLAQAMLQVPGPLADMIRSSLLESPIPTLVDIAKSPTASRVLQQSLTFSKSTSQFRRQIIPKFAGHLCDLALDTSGSHVVDTLWQATTDLLFLKQRLAEELLGNEKTLRDSFLGRAVWRNWSMDMYKKRRGEWMSKAKGLNDPKIAIPDSSSGHSGKPRSKLDLARERFAVQADQKAKQKSIQMKDSKSARAGSRVKLIASPAKRLLSA</sequence>
<evidence type="ECO:0000256" key="2">
    <source>
        <dbReference type="ARBA" id="ARBA00016427"/>
    </source>
</evidence>
<evidence type="ECO:0000256" key="1">
    <source>
        <dbReference type="ARBA" id="ARBA00004604"/>
    </source>
</evidence>
<dbReference type="Gene3D" id="1.25.10.10">
    <property type="entry name" value="Leucine-rich Repeat Variant"/>
    <property type="match status" value="3"/>
</dbReference>
<evidence type="ECO:0000256" key="9">
    <source>
        <dbReference type="ARBA" id="ARBA00031929"/>
    </source>
</evidence>
<evidence type="ECO:0000256" key="7">
    <source>
        <dbReference type="ARBA" id="ARBA00024893"/>
    </source>
</evidence>
<keyword evidence="6" id="KW-0539">Nucleus</keyword>
<dbReference type="PANTHER" id="PTHR13102">
    <property type="entry name" value="NUCLEOLAR PROTEIN 9"/>
    <property type="match status" value="1"/>
</dbReference>
<feature type="region of interest" description="Disordered" evidence="10">
    <location>
        <begin position="29"/>
        <end position="58"/>
    </location>
</feature>
<comment type="subcellular location">
    <subcellularLocation>
        <location evidence="1">Nucleus</location>
        <location evidence="1">Nucleolus</location>
    </subcellularLocation>
</comment>
<organism evidence="11 12">
    <name type="scientific">Emydomyces testavorans</name>
    <dbReference type="NCBI Taxonomy" id="2070801"/>
    <lineage>
        <taxon>Eukaryota</taxon>
        <taxon>Fungi</taxon>
        <taxon>Dikarya</taxon>
        <taxon>Ascomycota</taxon>
        <taxon>Pezizomycotina</taxon>
        <taxon>Eurotiomycetes</taxon>
        <taxon>Eurotiomycetidae</taxon>
        <taxon>Onygenales</taxon>
        <taxon>Nannizziopsiaceae</taxon>
        <taxon>Emydomyces</taxon>
    </lineage>
</organism>
<feature type="compositionally biased region" description="Basic and acidic residues" evidence="10">
    <location>
        <begin position="700"/>
        <end position="709"/>
    </location>
</feature>
<evidence type="ECO:0000256" key="10">
    <source>
        <dbReference type="SAM" id="MobiDB-lite"/>
    </source>
</evidence>
<dbReference type="GO" id="GO:0000056">
    <property type="term" value="P:ribosomal small subunit export from nucleus"/>
    <property type="evidence" value="ECO:0007669"/>
    <property type="project" value="TreeGrafter"/>
</dbReference>
<dbReference type="InterPro" id="IPR001313">
    <property type="entry name" value="Pumilio_RNA-bd_rpt"/>
</dbReference>
<evidence type="ECO:0000313" key="12">
    <source>
        <dbReference type="Proteomes" id="UP001219355"/>
    </source>
</evidence>
<evidence type="ECO:0000256" key="4">
    <source>
        <dbReference type="ARBA" id="ARBA00022552"/>
    </source>
</evidence>
<comment type="function">
    <text evidence="7">RNA-binding nucleolar protein required for pre-rRNA processing. Involved in production of 18S rRNA and assembly of small ribosomal subunit.</text>
</comment>
<protein>
    <recommendedName>
        <fullName evidence="2">Nucleolar protein 9</fullName>
    </recommendedName>
    <alternativeName>
        <fullName evidence="8 9">Pumilio domain-containing protein NOP9</fullName>
    </alternativeName>
</protein>
<dbReference type="PANTHER" id="PTHR13102:SF0">
    <property type="entry name" value="NUCLEOLAR PROTEIN 9"/>
    <property type="match status" value="1"/>
</dbReference>
<keyword evidence="5" id="KW-0677">Repeat</keyword>
<keyword evidence="12" id="KW-1185">Reference proteome</keyword>
<dbReference type="EMBL" id="CP120627">
    <property type="protein sequence ID" value="WEW55188.1"/>
    <property type="molecule type" value="Genomic_DNA"/>
</dbReference>
<dbReference type="GO" id="GO:0000472">
    <property type="term" value="P:endonucleolytic cleavage to generate mature 5'-end of SSU-rRNA from (SSU-rRNA, 5.8S rRNA, LSU-rRNA)"/>
    <property type="evidence" value="ECO:0007669"/>
    <property type="project" value="TreeGrafter"/>
</dbReference>
<dbReference type="GO" id="GO:0005730">
    <property type="term" value="C:nucleolus"/>
    <property type="evidence" value="ECO:0007669"/>
    <property type="project" value="UniProtKB-SubCell"/>
</dbReference>
<dbReference type="GO" id="GO:0000447">
    <property type="term" value="P:endonucleolytic cleavage in ITS1 to separate SSU-rRNA from 5.8S rRNA and LSU-rRNA from tricistronic rRNA transcript (SSU-rRNA, 5.8S rRNA, LSU-rRNA)"/>
    <property type="evidence" value="ECO:0007669"/>
    <property type="project" value="TreeGrafter"/>
</dbReference>
<dbReference type="GO" id="GO:0030688">
    <property type="term" value="C:preribosome, small subunit precursor"/>
    <property type="evidence" value="ECO:0007669"/>
    <property type="project" value="TreeGrafter"/>
</dbReference>
<dbReference type="InterPro" id="IPR016024">
    <property type="entry name" value="ARM-type_fold"/>
</dbReference>
<dbReference type="GO" id="GO:0003723">
    <property type="term" value="F:RNA binding"/>
    <property type="evidence" value="ECO:0007669"/>
    <property type="project" value="InterPro"/>
</dbReference>